<name>A0A371GX05_MUCPR</name>
<dbReference type="STRING" id="157652.A0A371GX05"/>
<protein>
    <submittedName>
        <fullName evidence="2">Uncharacterized protein</fullName>
    </submittedName>
</protein>
<dbReference type="Proteomes" id="UP000257109">
    <property type="component" value="Unassembled WGS sequence"/>
</dbReference>
<keyword evidence="3" id="KW-1185">Reference proteome</keyword>
<feature type="non-terminal residue" evidence="2">
    <location>
        <position position="1"/>
    </location>
</feature>
<evidence type="ECO:0000313" key="2">
    <source>
        <dbReference type="EMBL" id="RDX95092.1"/>
    </source>
</evidence>
<accession>A0A371GX05</accession>
<sequence length="98" mass="11129">MNDSHMCMDKARQCKEKLLLVMNGAVNIEKQLVEYKRDSERNKIDYLQAFIGSNIAKELEILPPQFSKTKGNGKKIKGGKENGLAEHELQQEAELVPK</sequence>
<dbReference type="AlphaFoldDB" id="A0A371GX05"/>
<organism evidence="2 3">
    <name type="scientific">Mucuna pruriens</name>
    <name type="common">Velvet bean</name>
    <name type="synonym">Dolichos pruriens</name>
    <dbReference type="NCBI Taxonomy" id="157652"/>
    <lineage>
        <taxon>Eukaryota</taxon>
        <taxon>Viridiplantae</taxon>
        <taxon>Streptophyta</taxon>
        <taxon>Embryophyta</taxon>
        <taxon>Tracheophyta</taxon>
        <taxon>Spermatophyta</taxon>
        <taxon>Magnoliopsida</taxon>
        <taxon>eudicotyledons</taxon>
        <taxon>Gunneridae</taxon>
        <taxon>Pentapetalae</taxon>
        <taxon>rosids</taxon>
        <taxon>fabids</taxon>
        <taxon>Fabales</taxon>
        <taxon>Fabaceae</taxon>
        <taxon>Papilionoideae</taxon>
        <taxon>50 kb inversion clade</taxon>
        <taxon>NPAAA clade</taxon>
        <taxon>indigoferoid/millettioid clade</taxon>
        <taxon>Phaseoleae</taxon>
        <taxon>Mucuna</taxon>
    </lineage>
</organism>
<dbReference type="OrthoDB" id="1677172at2759"/>
<dbReference type="EMBL" id="QJKJ01004209">
    <property type="protein sequence ID" value="RDX95092.1"/>
    <property type="molecule type" value="Genomic_DNA"/>
</dbReference>
<evidence type="ECO:0000256" key="1">
    <source>
        <dbReference type="SAM" id="MobiDB-lite"/>
    </source>
</evidence>
<comment type="caution">
    <text evidence="2">The sequence shown here is derived from an EMBL/GenBank/DDBJ whole genome shotgun (WGS) entry which is preliminary data.</text>
</comment>
<feature type="region of interest" description="Disordered" evidence="1">
    <location>
        <begin position="68"/>
        <end position="98"/>
    </location>
</feature>
<proteinExistence type="predicted"/>
<evidence type="ECO:0000313" key="3">
    <source>
        <dbReference type="Proteomes" id="UP000257109"/>
    </source>
</evidence>
<gene>
    <name evidence="2" type="ORF">CR513_22429</name>
</gene>
<reference evidence="2" key="1">
    <citation type="submission" date="2018-05" db="EMBL/GenBank/DDBJ databases">
        <title>Draft genome of Mucuna pruriens seed.</title>
        <authorList>
            <person name="Nnadi N.E."/>
            <person name="Vos R."/>
            <person name="Hasami M.H."/>
            <person name="Devisetty U.K."/>
            <person name="Aguiy J.C."/>
        </authorList>
    </citation>
    <scope>NUCLEOTIDE SEQUENCE [LARGE SCALE GENOMIC DNA]</scope>
    <source>
        <strain evidence="2">JCA_2017</strain>
    </source>
</reference>
<feature type="compositionally biased region" description="Basic and acidic residues" evidence="1">
    <location>
        <begin position="78"/>
        <end position="98"/>
    </location>
</feature>